<dbReference type="AlphaFoldDB" id="A0A4C1W721"/>
<evidence type="ECO:0000313" key="2">
    <source>
        <dbReference type="Proteomes" id="UP000299102"/>
    </source>
</evidence>
<name>A0A4C1W721_EUMVA</name>
<gene>
    <name evidence="1" type="ORF">EVAR_41237_1</name>
</gene>
<organism evidence="1 2">
    <name type="scientific">Eumeta variegata</name>
    <name type="common">Bagworm moth</name>
    <name type="synonym">Eumeta japonica</name>
    <dbReference type="NCBI Taxonomy" id="151549"/>
    <lineage>
        <taxon>Eukaryota</taxon>
        <taxon>Metazoa</taxon>
        <taxon>Ecdysozoa</taxon>
        <taxon>Arthropoda</taxon>
        <taxon>Hexapoda</taxon>
        <taxon>Insecta</taxon>
        <taxon>Pterygota</taxon>
        <taxon>Neoptera</taxon>
        <taxon>Endopterygota</taxon>
        <taxon>Lepidoptera</taxon>
        <taxon>Glossata</taxon>
        <taxon>Ditrysia</taxon>
        <taxon>Tineoidea</taxon>
        <taxon>Psychidae</taxon>
        <taxon>Oiketicinae</taxon>
        <taxon>Eumeta</taxon>
    </lineage>
</organism>
<evidence type="ECO:0000313" key="1">
    <source>
        <dbReference type="EMBL" id="GBP45935.1"/>
    </source>
</evidence>
<protein>
    <submittedName>
        <fullName evidence="1">Uncharacterized protein</fullName>
    </submittedName>
</protein>
<accession>A0A4C1W721</accession>
<keyword evidence="2" id="KW-1185">Reference proteome</keyword>
<proteinExistence type="predicted"/>
<dbReference type="Proteomes" id="UP000299102">
    <property type="component" value="Unassembled WGS sequence"/>
</dbReference>
<sequence>MGVLGTGPACPYGKDGVFLAFARLSSYDVLADPPARFAGRVSYSAVCLPLVKTLIMGGLRPAPLARRRPLPHANRVENYTKRIRM</sequence>
<comment type="caution">
    <text evidence="1">The sequence shown here is derived from an EMBL/GenBank/DDBJ whole genome shotgun (WGS) entry which is preliminary data.</text>
</comment>
<dbReference type="EMBL" id="BGZK01000474">
    <property type="protein sequence ID" value="GBP45935.1"/>
    <property type="molecule type" value="Genomic_DNA"/>
</dbReference>
<reference evidence="1 2" key="1">
    <citation type="journal article" date="2019" name="Commun. Biol.">
        <title>The bagworm genome reveals a unique fibroin gene that provides high tensile strength.</title>
        <authorList>
            <person name="Kono N."/>
            <person name="Nakamura H."/>
            <person name="Ohtoshi R."/>
            <person name="Tomita M."/>
            <person name="Numata K."/>
            <person name="Arakawa K."/>
        </authorList>
    </citation>
    <scope>NUCLEOTIDE SEQUENCE [LARGE SCALE GENOMIC DNA]</scope>
</reference>